<name>A0A3E4LIK6_9FIRM</name>
<proteinExistence type="predicted"/>
<dbReference type="Pfam" id="PF13676">
    <property type="entry name" value="TIR_2"/>
    <property type="match status" value="1"/>
</dbReference>
<dbReference type="RefSeq" id="WP_117688685.1">
    <property type="nucleotide sequence ID" value="NZ_QSQN01000048.1"/>
</dbReference>
<gene>
    <name evidence="3" type="ORF">DXD17_13385</name>
</gene>
<evidence type="ECO:0000256" key="1">
    <source>
        <dbReference type="SAM" id="Phobius"/>
    </source>
</evidence>
<keyword evidence="1" id="KW-0812">Transmembrane</keyword>
<keyword evidence="1" id="KW-0472">Membrane</keyword>
<protein>
    <submittedName>
        <fullName evidence="3">TIR domain-containing protein</fullName>
    </submittedName>
</protein>
<feature type="domain" description="TIR" evidence="2">
    <location>
        <begin position="5"/>
        <end position="63"/>
    </location>
</feature>
<organism evidence="3 4">
    <name type="scientific">[Ruminococcus] lactaris</name>
    <dbReference type="NCBI Taxonomy" id="46228"/>
    <lineage>
        <taxon>Bacteria</taxon>
        <taxon>Bacillati</taxon>
        <taxon>Bacillota</taxon>
        <taxon>Clostridia</taxon>
        <taxon>Lachnospirales</taxon>
        <taxon>Lachnospiraceae</taxon>
        <taxon>Mediterraneibacter</taxon>
    </lineage>
</organism>
<comment type="caution">
    <text evidence="3">The sequence shown here is derived from an EMBL/GenBank/DDBJ whole genome shotgun (WGS) entry which is preliminary data.</text>
</comment>
<dbReference type="Gene3D" id="3.40.50.10140">
    <property type="entry name" value="Toll/interleukin-1 receptor homology (TIR) domain"/>
    <property type="match status" value="1"/>
</dbReference>
<feature type="transmembrane region" description="Helical" evidence="1">
    <location>
        <begin position="55"/>
        <end position="76"/>
    </location>
</feature>
<accession>A0A3E4LIK6</accession>
<reference evidence="3 4" key="1">
    <citation type="submission" date="2018-08" db="EMBL/GenBank/DDBJ databases">
        <title>A genome reference for cultivated species of the human gut microbiota.</title>
        <authorList>
            <person name="Zou Y."/>
            <person name="Xue W."/>
            <person name="Luo G."/>
        </authorList>
    </citation>
    <scope>NUCLEOTIDE SEQUENCE [LARGE SCALE GENOMIC DNA]</scope>
    <source>
        <strain evidence="3 4">TF11-7</strain>
    </source>
</reference>
<dbReference type="SUPFAM" id="SSF52200">
    <property type="entry name" value="Toll/Interleukin receptor TIR domain"/>
    <property type="match status" value="1"/>
</dbReference>
<dbReference type="Proteomes" id="UP000260793">
    <property type="component" value="Unassembled WGS sequence"/>
</dbReference>
<keyword evidence="1" id="KW-1133">Transmembrane helix</keyword>
<dbReference type="GO" id="GO:0007165">
    <property type="term" value="P:signal transduction"/>
    <property type="evidence" value="ECO:0007669"/>
    <property type="project" value="InterPro"/>
</dbReference>
<feature type="transmembrane region" description="Helical" evidence="1">
    <location>
        <begin position="15"/>
        <end position="34"/>
    </location>
</feature>
<evidence type="ECO:0000313" key="4">
    <source>
        <dbReference type="Proteomes" id="UP000260793"/>
    </source>
</evidence>
<feature type="transmembrane region" description="Helical" evidence="1">
    <location>
        <begin position="112"/>
        <end position="131"/>
    </location>
</feature>
<evidence type="ECO:0000313" key="3">
    <source>
        <dbReference type="EMBL" id="RGK37074.1"/>
    </source>
</evidence>
<evidence type="ECO:0000259" key="2">
    <source>
        <dbReference type="Pfam" id="PF13676"/>
    </source>
</evidence>
<sequence length="134" mass="15155">MYTDFFISHSKEAKLLLAIPLVQSLSSLGFNVWIDRNGIVAGQHIYHKIEKAIANSTYCIAIIEMCNICGVVNAIYNALTTCPNKYIDISNNFSNILRSACFDTKSMPTYNMYISSFHSLYIMLEKLILLLNSQ</sequence>
<dbReference type="InterPro" id="IPR035897">
    <property type="entry name" value="Toll_tir_struct_dom_sf"/>
</dbReference>
<dbReference type="EMBL" id="QSQN01000048">
    <property type="protein sequence ID" value="RGK37074.1"/>
    <property type="molecule type" value="Genomic_DNA"/>
</dbReference>
<dbReference type="AlphaFoldDB" id="A0A3E4LIK6"/>
<dbReference type="InterPro" id="IPR000157">
    <property type="entry name" value="TIR_dom"/>
</dbReference>